<dbReference type="PANTHER" id="PTHR47706:SF5">
    <property type="entry name" value="ISOFLAVONE REDUCTASE"/>
    <property type="match status" value="1"/>
</dbReference>
<keyword evidence="5" id="KW-1185">Reference proteome</keyword>
<name>E9E1T9_METAQ</name>
<dbReference type="AlphaFoldDB" id="E9E1T9"/>
<evidence type="ECO:0000256" key="2">
    <source>
        <dbReference type="ARBA" id="ARBA00023002"/>
    </source>
</evidence>
<dbReference type="eggNOG" id="ENOG502S4YF">
    <property type="taxonomic scope" value="Eukaryota"/>
</dbReference>
<dbReference type="InterPro" id="IPR036291">
    <property type="entry name" value="NAD(P)-bd_dom_sf"/>
</dbReference>
<dbReference type="GO" id="GO:0016491">
    <property type="term" value="F:oxidoreductase activity"/>
    <property type="evidence" value="ECO:0007669"/>
    <property type="project" value="UniProtKB-KW"/>
</dbReference>
<organism evidence="5">
    <name type="scientific">Metarhizium acridum (strain CQMa 102)</name>
    <dbReference type="NCBI Taxonomy" id="655827"/>
    <lineage>
        <taxon>Eukaryota</taxon>
        <taxon>Fungi</taxon>
        <taxon>Dikarya</taxon>
        <taxon>Ascomycota</taxon>
        <taxon>Pezizomycotina</taxon>
        <taxon>Sordariomycetes</taxon>
        <taxon>Hypocreomycetidae</taxon>
        <taxon>Hypocreales</taxon>
        <taxon>Clavicipitaceae</taxon>
        <taxon>Metarhizium</taxon>
    </lineage>
</organism>
<dbReference type="EMBL" id="GL698493">
    <property type="protein sequence ID" value="EFY90149.1"/>
    <property type="molecule type" value="Genomic_DNA"/>
</dbReference>
<sequence>MTVRAPGGPRGHCRRIVCGIGSSEPLTQRQLPAALMASSRRSDDVEQSRQSPLRRMSLETIPIPILCPHRPAVPTADSNAPPADVQMFRSPGPFEAIQSQQGCKREEPTSGPWLTWLSKTGLTRGETRRRAFGPRRPAGCTKYDAHCRRRWRWTRLPAGAAAFAGSQRLQRCRFIKICWFAQPHPWRSGYHVNVAQARPEFGQLDVQLHVVDYSDHDKLTFALQGVDLAISTISGTEQLSLINAAGRARVRVFVPSEFEGSLSRRPSHNDPLDRGSTQAIALLKQWESASRMKYTVFACGIFMERFHPYGLGYLNIGYGSGVSAVGDYLLDINHATAEYAAENSKGHTVRVCLTSVYDVVRFIVAAIDLGPRNWPHEFTMRGDRMSVRDVVGTCSRVRNVAFDHHMRQSSELQSYLAYFVQAGDGDKVAYYQRLIATTNGRYDFSRASLNDALEKSGQGDVQPMTLLRWLTNVWQSL</sequence>
<dbReference type="InParanoid" id="E9E1T9"/>
<feature type="region of interest" description="Disordered" evidence="3">
    <location>
        <begin position="35"/>
        <end position="55"/>
    </location>
</feature>
<dbReference type="OrthoDB" id="419598at2759"/>
<gene>
    <name evidence="4" type="ORF">MAC_03907</name>
</gene>
<dbReference type="HOGENOM" id="CLU_572483_0_0_1"/>
<dbReference type="SUPFAM" id="SSF51735">
    <property type="entry name" value="NAD(P)-binding Rossmann-fold domains"/>
    <property type="match status" value="1"/>
</dbReference>
<accession>E9E1T9</accession>
<evidence type="ECO:0000313" key="5">
    <source>
        <dbReference type="Proteomes" id="UP000002499"/>
    </source>
</evidence>
<keyword evidence="1" id="KW-0521">NADP</keyword>
<dbReference type="Gene3D" id="3.40.50.720">
    <property type="entry name" value="NAD(P)-binding Rossmann-like Domain"/>
    <property type="match status" value="1"/>
</dbReference>
<dbReference type="Proteomes" id="UP000002499">
    <property type="component" value="Unassembled WGS sequence"/>
</dbReference>
<evidence type="ECO:0000256" key="1">
    <source>
        <dbReference type="ARBA" id="ARBA00022857"/>
    </source>
</evidence>
<dbReference type="PANTHER" id="PTHR47706">
    <property type="entry name" value="NMRA-LIKE FAMILY PROTEIN"/>
    <property type="match status" value="1"/>
</dbReference>
<dbReference type="InterPro" id="IPR051609">
    <property type="entry name" value="NmrA/Isoflavone_reductase-like"/>
</dbReference>
<evidence type="ECO:0000313" key="4">
    <source>
        <dbReference type="EMBL" id="EFY90149.1"/>
    </source>
</evidence>
<reference evidence="4 5" key="1">
    <citation type="journal article" date="2011" name="PLoS Genet.">
        <title>Genome sequencing and comparative transcriptomics of the model entomopathogenic fungi Metarhizium anisopliae and M. acridum.</title>
        <authorList>
            <person name="Gao Q."/>
            <person name="Jin K."/>
            <person name="Ying S.H."/>
            <person name="Zhang Y."/>
            <person name="Xiao G."/>
            <person name="Shang Y."/>
            <person name="Duan Z."/>
            <person name="Hu X."/>
            <person name="Xie X.Q."/>
            <person name="Zhou G."/>
            <person name="Peng G."/>
            <person name="Luo Z."/>
            <person name="Huang W."/>
            <person name="Wang B."/>
            <person name="Fang W."/>
            <person name="Wang S."/>
            <person name="Zhong Y."/>
            <person name="Ma L.J."/>
            <person name="St Leger R.J."/>
            <person name="Zhao G.P."/>
            <person name="Pei Y."/>
            <person name="Feng M.G."/>
            <person name="Xia Y."/>
            <person name="Wang C."/>
        </authorList>
    </citation>
    <scope>NUCLEOTIDE SEQUENCE [LARGE SCALE GENOMIC DNA]</scope>
    <source>
        <strain evidence="4 5">CQMa 102</strain>
    </source>
</reference>
<protein>
    <submittedName>
        <fullName evidence="4">Isoflavone reductase family protein</fullName>
    </submittedName>
</protein>
<evidence type="ECO:0000256" key="3">
    <source>
        <dbReference type="SAM" id="MobiDB-lite"/>
    </source>
</evidence>
<proteinExistence type="predicted"/>
<keyword evidence="2" id="KW-0560">Oxidoreductase</keyword>